<proteinExistence type="predicted"/>
<accession>A0AAI8MNC9</accession>
<reference evidence="1 4" key="2">
    <citation type="journal article" date="2012" name="J. Bacteriol.">
        <title>Complete Genome Sequence of Helicobacter cinaedi Type Strain ATCC BAA-847.</title>
        <authorList>
            <person name="Miyoshi-Akiyama T."/>
            <person name="Takeshita N."/>
            <person name="Ohmagari N."/>
            <person name="Kirikae T."/>
        </authorList>
    </citation>
    <scope>NUCLEOTIDE SEQUENCE [LARGE SCALE GENOMIC DNA]</scope>
    <source>
        <strain evidence="1 4">ATCC BAA-847</strain>
    </source>
</reference>
<evidence type="ECO:0000313" key="2">
    <source>
        <dbReference type="EMBL" id="EFR47741.1"/>
    </source>
</evidence>
<dbReference type="RefSeq" id="WP_002957641.1">
    <property type="nucleotide sequence ID" value="NC_020555.1"/>
</dbReference>
<dbReference type="EMBL" id="DS990401">
    <property type="protein sequence ID" value="EFR47741.1"/>
    <property type="molecule type" value="Genomic_DNA"/>
</dbReference>
<dbReference type="EMBL" id="AP012492">
    <property type="protein sequence ID" value="BAM32676.1"/>
    <property type="molecule type" value="Genomic_DNA"/>
</dbReference>
<dbReference type="Proteomes" id="UP000006036">
    <property type="component" value="Chromosome 1"/>
</dbReference>
<evidence type="ECO:0000313" key="3">
    <source>
        <dbReference type="Proteomes" id="UP000005755"/>
    </source>
</evidence>
<reference evidence="3" key="4">
    <citation type="journal article" date="2014" name="Genome Announc.">
        <title>Draft genome sequences of six enterohepatic helicobacter species isolated from humans and one from rhesus macaques.</title>
        <authorList>
            <person name="Shen Z."/>
            <person name="Sheh A."/>
            <person name="Young S.K."/>
            <person name="Abouelliel A."/>
            <person name="Ward D.V."/>
            <person name="Earl A.M."/>
            <person name="Fox J.G."/>
        </authorList>
    </citation>
    <scope>NUCLEOTIDE SEQUENCE [LARGE SCALE GENOMIC DNA]</scope>
    <source>
        <strain evidence="3">CCUG 18818</strain>
    </source>
</reference>
<dbReference type="Proteomes" id="UP000005755">
    <property type="component" value="Unassembled WGS sequence"/>
</dbReference>
<name>A0AAI8MNC9_9HELI</name>
<sequence length="895" mass="104305">MSSYYIQIFIEEAGTPLNNGDKSRAGHMWFKIYALDEDSNIIEEKNAGYTSNGIVNNDNITYQREKAACESQALEITQETYEKLKEFADKTNNYAQSLGFGNNDYNFMWNSCVDYVWKALEIAGYNERQFEGKLVPMKNCKTIQTIVPHTKSTIFNRDDLFYNFNSILYPNSFFLFDFNISKNNENISQVNPLLLFPHSPQETILPPNTINSHRKGEIQFQIQALDEYTRMPIANAKLQLQNVNLGQEAISDTQGLTTFEIDSEQNLKSFRAKLIHKDYQEYPILDRSIILNSIKRREKPLELRFKQKLDNFAVQQVKLEPNEYILTDANNEIITKNFYKVGDTLTLKASFDENKVKENEIKWVYKAMKPDEIQMFHQQDSKDKNPYSTQLHPVELDEIPKDTLQILQDSKTFFSNTPAYTIKNIKSNEAEPENIYKGKTLEITIPQGFENKQIAIFAYKNEPNWKVCQIIRINDYPQITIDCTLAETLRANARNDEISRLGWGVSYICQRLWHDNPANAKELGELIYIDSRQEDFIDSIPNETMKEIVKEILPRIEMREFAREIANQCPKVKSQIQQNDKNNLRFYVELDWDKFYMQFPLMKGLEDKILKVPAFGNDINQFVKDSIKEMTYESFEYVRRATGTPKILHNNFFDSAFYEKIIEWLKSDSIQKDLQDIVSSKNTNAKIVVMLDNIYQGFTKNEKIFSLKGNDWKSDNVCKKQFLVDIERPYKLWGQCMRTYGLGDTAFASILDFKEAIALYALTGKFNIYYIPSLFKITQGKNNAIDIQITEIKAYIFDGFDFIGTSGQFVGAWNYEKMEFKVFNSTRKMFREVTGSTKVISIGNVKEANENIMFNQDYQNTQKYFNLGLDFRIVTPTFKSIKVYPLSMPIQIKLN</sequence>
<dbReference type="KEGG" id="hcb:HCBAA847_1446"/>
<evidence type="ECO:0000313" key="1">
    <source>
        <dbReference type="EMBL" id="BAM32676.1"/>
    </source>
</evidence>
<evidence type="ECO:0000313" key="4">
    <source>
        <dbReference type="Proteomes" id="UP000006036"/>
    </source>
</evidence>
<keyword evidence="3" id="KW-1185">Reference proteome</keyword>
<reference evidence="1" key="3">
    <citation type="submission" date="2012-07" db="EMBL/GenBank/DDBJ databases">
        <authorList>
            <person name="Akiyama T."/>
            <person name="Takeshita N."/>
            <person name="Ohmagari N."/>
            <person name="Kirikae T."/>
        </authorList>
    </citation>
    <scope>NUCLEOTIDE SEQUENCE</scope>
    <source>
        <strain evidence="1">ATCC BAA-847</strain>
    </source>
</reference>
<protein>
    <submittedName>
        <fullName evidence="1">Uncharacterized protein</fullName>
    </submittedName>
</protein>
<gene>
    <name evidence="1" type="ORF">HCBAA847_1446</name>
    <name evidence="2" type="ORF">HCCG_02290</name>
</gene>
<reference evidence="2" key="1">
    <citation type="submission" date="2008-08" db="EMBL/GenBank/DDBJ databases">
        <title>Annotation of Helicobacter cinaedi strain CCUG 18818.</title>
        <authorList>
            <consortium name="The Broad Institute Genome Sequencing Platform"/>
            <person name="Fox J.G."/>
            <person name="Shen Z."/>
            <person name="Charoenlap N."/>
            <person name="Schauer D.B."/>
            <person name="Ward D."/>
            <person name="Mehta T."/>
            <person name="Young S."/>
            <person name="Jaffe D."/>
            <person name="Gnerre S."/>
            <person name="Berlin A."/>
            <person name="Heiman D."/>
            <person name="Hepburn T."/>
            <person name="Shea T."/>
            <person name="Sykes S."/>
            <person name="Alvarado L."/>
            <person name="Kodira C."/>
            <person name="Borodovsky M."/>
            <person name="Lander E."/>
            <person name="Galagan J."/>
            <person name="Nusbaum C."/>
            <person name="Birren B."/>
        </authorList>
    </citation>
    <scope>NUCLEOTIDE SEQUENCE</scope>
    <source>
        <strain evidence="2">CCUG 18818</strain>
    </source>
</reference>
<dbReference type="AlphaFoldDB" id="A0AAI8MNC9"/>
<organism evidence="1 4">
    <name type="scientific">Helicobacter cinaedi CCUG 18818 = ATCC BAA-847</name>
    <dbReference type="NCBI Taxonomy" id="537971"/>
    <lineage>
        <taxon>Bacteria</taxon>
        <taxon>Pseudomonadati</taxon>
        <taxon>Campylobacterota</taxon>
        <taxon>Epsilonproteobacteria</taxon>
        <taxon>Campylobacterales</taxon>
        <taxon>Helicobacteraceae</taxon>
        <taxon>Helicobacter</taxon>
    </lineage>
</organism>